<evidence type="ECO:0000313" key="1">
    <source>
        <dbReference type="EMBL" id="KAK5082946.1"/>
    </source>
</evidence>
<organism evidence="1 2">
    <name type="scientific">Lithohypha guttulata</name>
    <dbReference type="NCBI Taxonomy" id="1690604"/>
    <lineage>
        <taxon>Eukaryota</taxon>
        <taxon>Fungi</taxon>
        <taxon>Dikarya</taxon>
        <taxon>Ascomycota</taxon>
        <taxon>Pezizomycotina</taxon>
        <taxon>Eurotiomycetes</taxon>
        <taxon>Chaetothyriomycetidae</taxon>
        <taxon>Chaetothyriales</taxon>
        <taxon>Trichomeriaceae</taxon>
        <taxon>Lithohypha</taxon>
    </lineage>
</organism>
<comment type="caution">
    <text evidence="1">The sequence shown here is derived from an EMBL/GenBank/DDBJ whole genome shotgun (WGS) entry which is preliminary data.</text>
</comment>
<keyword evidence="2" id="KW-1185">Reference proteome</keyword>
<accession>A0AAN7SX22</accession>
<dbReference type="AlphaFoldDB" id="A0AAN7SX22"/>
<dbReference type="Proteomes" id="UP001309876">
    <property type="component" value="Unassembled WGS sequence"/>
</dbReference>
<proteinExistence type="predicted"/>
<dbReference type="EMBL" id="JAVRRJ010000007">
    <property type="protein sequence ID" value="KAK5082946.1"/>
    <property type="molecule type" value="Genomic_DNA"/>
</dbReference>
<gene>
    <name evidence="1" type="ORF">LTR05_006828</name>
</gene>
<sequence>MVVGGTYEIAWTGATGLVDLYVKKDPSQSSWRSYIYGSGNATSVNFTVSDLYVSAGMDPGRTYVFTLWDDLGNCTSSPIYLRAALTKFRGRRQTT</sequence>
<protein>
    <submittedName>
        <fullName evidence="1">Uncharacterized protein</fullName>
    </submittedName>
</protein>
<reference evidence="1 2" key="1">
    <citation type="submission" date="2023-08" db="EMBL/GenBank/DDBJ databases">
        <title>Black Yeasts Isolated from many extreme environments.</title>
        <authorList>
            <person name="Coleine C."/>
            <person name="Stajich J.E."/>
            <person name="Selbmann L."/>
        </authorList>
    </citation>
    <scope>NUCLEOTIDE SEQUENCE [LARGE SCALE GENOMIC DNA]</scope>
    <source>
        <strain evidence="1 2">CCFEE 5910</strain>
    </source>
</reference>
<name>A0AAN7SX22_9EURO</name>
<evidence type="ECO:0000313" key="2">
    <source>
        <dbReference type="Proteomes" id="UP001309876"/>
    </source>
</evidence>